<dbReference type="PANTHER" id="PTHR24567:SF74">
    <property type="entry name" value="HTH-TYPE TRANSCRIPTIONAL REGULATOR ARCR"/>
    <property type="match status" value="1"/>
</dbReference>
<dbReference type="EMBL" id="FRAD01000017">
    <property type="protein sequence ID" value="SHK20852.1"/>
    <property type="molecule type" value="Genomic_DNA"/>
</dbReference>
<dbReference type="InterPro" id="IPR018490">
    <property type="entry name" value="cNMP-bd_dom_sf"/>
</dbReference>
<dbReference type="PRINTS" id="PR00034">
    <property type="entry name" value="HTHCRP"/>
</dbReference>
<evidence type="ECO:0000256" key="3">
    <source>
        <dbReference type="ARBA" id="ARBA00023163"/>
    </source>
</evidence>
<dbReference type="RefSeq" id="WP_072903983.1">
    <property type="nucleotide sequence ID" value="NZ_FRAD01000017.1"/>
</dbReference>
<reference evidence="6 7" key="1">
    <citation type="submission" date="2016-11" db="EMBL/GenBank/DDBJ databases">
        <authorList>
            <person name="Jaros S."/>
            <person name="Januszkiewicz K."/>
            <person name="Wedrychowicz H."/>
        </authorList>
    </citation>
    <scope>NUCLEOTIDE SEQUENCE [LARGE SCALE GENOMIC DNA]</scope>
    <source>
        <strain evidence="6 7">DSM 3090</strain>
    </source>
</reference>
<dbReference type="SUPFAM" id="SSF46785">
    <property type="entry name" value="Winged helix' DNA-binding domain"/>
    <property type="match status" value="1"/>
</dbReference>
<dbReference type="PANTHER" id="PTHR24567">
    <property type="entry name" value="CRP FAMILY TRANSCRIPTIONAL REGULATORY PROTEIN"/>
    <property type="match status" value="1"/>
</dbReference>
<evidence type="ECO:0000313" key="6">
    <source>
        <dbReference type="EMBL" id="SHK20852.1"/>
    </source>
</evidence>
<dbReference type="SMART" id="SM00419">
    <property type="entry name" value="HTH_CRP"/>
    <property type="match status" value="1"/>
</dbReference>
<dbReference type="Pfam" id="PF13545">
    <property type="entry name" value="HTH_Crp_2"/>
    <property type="match status" value="1"/>
</dbReference>
<evidence type="ECO:0000259" key="4">
    <source>
        <dbReference type="PROSITE" id="PS50042"/>
    </source>
</evidence>
<dbReference type="PROSITE" id="PS50042">
    <property type="entry name" value="CNMP_BINDING_3"/>
    <property type="match status" value="1"/>
</dbReference>
<evidence type="ECO:0000256" key="2">
    <source>
        <dbReference type="ARBA" id="ARBA00023125"/>
    </source>
</evidence>
<keyword evidence="2" id="KW-0238">DNA-binding</keyword>
<keyword evidence="7" id="KW-1185">Reference proteome</keyword>
<dbReference type="GO" id="GO:0005829">
    <property type="term" value="C:cytosol"/>
    <property type="evidence" value="ECO:0007669"/>
    <property type="project" value="TreeGrafter"/>
</dbReference>
<dbReference type="CDD" id="cd00092">
    <property type="entry name" value="HTH_CRP"/>
    <property type="match status" value="1"/>
</dbReference>
<feature type="domain" description="HTH crp-type" evidence="5">
    <location>
        <begin position="152"/>
        <end position="218"/>
    </location>
</feature>
<dbReference type="STRING" id="1121331.SAMN02745248_02039"/>
<name>A0A1M6QKT0_9CLOT</name>
<dbReference type="GO" id="GO:0003700">
    <property type="term" value="F:DNA-binding transcription factor activity"/>
    <property type="evidence" value="ECO:0007669"/>
    <property type="project" value="TreeGrafter"/>
</dbReference>
<dbReference type="InterPro" id="IPR050397">
    <property type="entry name" value="Env_Response_Regulators"/>
</dbReference>
<proteinExistence type="predicted"/>
<dbReference type="Gene3D" id="2.60.120.10">
    <property type="entry name" value="Jelly Rolls"/>
    <property type="match status" value="1"/>
</dbReference>
<evidence type="ECO:0000259" key="5">
    <source>
        <dbReference type="PROSITE" id="PS51063"/>
    </source>
</evidence>
<dbReference type="Gene3D" id="1.10.10.10">
    <property type="entry name" value="Winged helix-like DNA-binding domain superfamily/Winged helix DNA-binding domain"/>
    <property type="match status" value="1"/>
</dbReference>
<dbReference type="GO" id="GO:0003677">
    <property type="term" value="F:DNA binding"/>
    <property type="evidence" value="ECO:0007669"/>
    <property type="project" value="UniProtKB-KW"/>
</dbReference>
<evidence type="ECO:0000313" key="7">
    <source>
        <dbReference type="Proteomes" id="UP000183952"/>
    </source>
</evidence>
<gene>
    <name evidence="6" type="ORF">SAMN02745248_02039</name>
</gene>
<dbReference type="AlphaFoldDB" id="A0A1M6QKT0"/>
<dbReference type="Pfam" id="PF00027">
    <property type="entry name" value="cNMP_binding"/>
    <property type="match status" value="1"/>
</dbReference>
<feature type="domain" description="Cyclic nucleotide-binding" evidence="4">
    <location>
        <begin position="16"/>
        <end position="138"/>
    </location>
</feature>
<accession>A0A1M6QKT0</accession>
<keyword evidence="3" id="KW-0804">Transcription</keyword>
<dbReference type="SUPFAM" id="SSF51206">
    <property type="entry name" value="cAMP-binding domain-like"/>
    <property type="match status" value="1"/>
</dbReference>
<protein>
    <submittedName>
        <fullName evidence="6">CRP/FNR family transcriptional regulator, anaerobic regulatory protein</fullName>
    </submittedName>
</protein>
<dbReference type="InterPro" id="IPR000595">
    <property type="entry name" value="cNMP-bd_dom"/>
</dbReference>
<organism evidence="6 7">
    <name type="scientific">Hathewaya proteolytica DSM 3090</name>
    <dbReference type="NCBI Taxonomy" id="1121331"/>
    <lineage>
        <taxon>Bacteria</taxon>
        <taxon>Bacillati</taxon>
        <taxon>Bacillota</taxon>
        <taxon>Clostridia</taxon>
        <taxon>Eubacteriales</taxon>
        <taxon>Clostridiaceae</taxon>
        <taxon>Hathewaya</taxon>
    </lineage>
</organism>
<keyword evidence="1" id="KW-0805">Transcription regulation</keyword>
<sequence>MVKNDNIEFLESRLPFWHDLTEEQKNLLISSSTVGHYEKGQSITGYNSECVGLIIVKTGTLRIYMTSEDGREVTLYRIEPGEVCVFSASCVLKTINFDVYIVAQSECYILEIDSLTFSQLFKENMHVELYAYKLATERFSDVMWSMQQILFTSFDKRLASFLLDESLNTGSDILYITHEEIAKHVGSAREVVSRMLKYFSNEGMVGLSRGKITITNKGRLRSLL</sequence>
<dbReference type="InterPro" id="IPR012318">
    <property type="entry name" value="HTH_CRP"/>
</dbReference>
<dbReference type="InterPro" id="IPR014710">
    <property type="entry name" value="RmlC-like_jellyroll"/>
</dbReference>
<dbReference type="Proteomes" id="UP000183952">
    <property type="component" value="Unassembled WGS sequence"/>
</dbReference>
<dbReference type="PROSITE" id="PS51063">
    <property type="entry name" value="HTH_CRP_2"/>
    <property type="match status" value="1"/>
</dbReference>
<evidence type="ECO:0000256" key="1">
    <source>
        <dbReference type="ARBA" id="ARBA00023015"/>
    </source>
</evidence>
<dbReference type="InterPro" id="IPR036388">
    <property type="entry name" value="WH-like_DNA-bd_sf"/>
</dbReference>
<dbReference type="CDD" id="cd00038">
    <property type="entry name" value="CAP_ED"/>
    <property type="match status" value="1"/>
</dbReference>
<dbReference type="InterPro" id="IPR036390">
    <property type="entry name" value="WH_DNA-bd_sf"/>
</dbReference>